<gene>
    <name evidence="3" type="ORF">GCM10022255_033300</name>
</gene>
<name>A0ABP8D893_9ACTN</name>
<proteinExistence type="predicted"/>
<evidence type="ECO:0000256" key="1">
    <source>
        <dbReference type="ARBA" id="ARBA00022448"/>
    </source>
</evidence>
<accession>A0ABP8D893</accession>
<dbReference type="Gene3D" id="3.40.50.300">
    <property type="entry name" value="P-loop containing nucleotide triphosphate hydrolases"/>
    <property type="match status" value="1"/>
</dbReference>
<dbReference type="PANTHER" id="PTHR42794">
    <property type="entry name" value="HEMIN IMPORT ATP-BINDING PROTEIN HMUV"/>
    <property type="match status" value="1"/>
</dbReference>
<sequence length="74" mass="7869">MVLHDLNLAARYADHVVAMRDGRIVAQGRPAEGFTVEVLESVFGLSALVVPDPATGTPLVVPLPRAPRPALEEV</sequence>
<evidence type="ECO:0000313" key="3">
    <source>
        <dbReference type="EMBL" id="GAA4249384.1"/>
    </source>
</evidence>
<reference evidence="4" key="1">
    <citation type="journal article" date="2019" name="Int. J. Syst. Evol. Microbiol.">
        <title>The Global Catalogue of Microorganisms (GCM) 10K type strain sequencing project: providing services to taxonomists for standard genome sequencing and annotation.</title>
        <authorList>
            <consortium name="The Broad Institute Genomics Platform"/>
            <consortium name="The Broad Institute Genome Sequencing Center for Infectious Disease"/>
            <person name="Wu L."/>
            <person name="Ma J."/>
        </authorList>
    </citation>
    <scope>NUCLEOTIDE SEQUENCE [LARGE SCALE GENOMIC DNA]</scope>
    <source>
        <strain evidence="4">JCM 17441</strain>
    </source>
</reference>
<keyword evidence="2" id="KW-1278">Translocase</keyword>
<dbReference type="InterPro" id="IPR027417">
    <property type="entry name" value="P-loop_NTPase"/>
</dbReference>
<organism evidence="3 4">
    <name type="scientific">Dactylosporangium darangshiense</name>
    <dbReference type="NCBI Taxonomy" id="579108"/>
    <lineage>
        <taxon>Bacteria</taxon>
        <taxon>Bacillati</taxon>
        <taxon>Actinomycetota</taxon>
        <taxon>Actinomycetes</taxon>
        <taxon>Micromonosporales</taxon>
        <taxon>Micromonosporaceae</taxon>
        <taxon>Dactylosporangium</taxon>
    </lineage>
</organism>
<protein>
    <submittedName>
        <fullName evidence="3">Uncharacterized protein</fullName>
    </submittedName>
</protein>
<evidence type="ECO:0000313" key="4">
    <source>
        <dbReference type="Proteomes" id="UP001500620"/>
    </source>
</evidence>
<evidence type="ECO:0000256" key="2">
    <source>
        <dbReference type="ARBA" id="ARBA00022967"/>
    </source>
</evidence>
<keyword evidence="4" id="KW-1185">Reference proteome</keyword>
<keyword evidence="1" id="KW-0813">Transport</keyword>
<dbReference type="PANTHER" id="PTHR42794:SF1">
    <property type="entry name" value="HEMIN IMPORT ATP-BINDING PROTEIN HMUV"/>
    <property type="match status" value="1"/>
</dbReference>
<dbReference type="EMBL" id="BAABAT010000007">
    <property type="protein sequence ID" value="GAA4249384.1"/>
    <property type="molecule type" value="Genomic_DNA"/>
</dbReference>
<dbReference type="RefSeq" id="WP_345127742.1">
    <property type="nucleotide sequence ID" value="NZ_BAABAT010000007.1"/>
</dbReference>
<comment type="caution">
    <text evidence="3">The sequence shown here is derived from an EMBL/GenBank/DDBJ whole genome shotgun (WGS) entry which is preliminary data.</text>
</comment>
<dbReference type="Proteomes" id="UP001500620">
    <property type="component" value="Unassembled WGS sequence"/>
</dbReference>
<dbReference type="SUPFAM" id="SSF52540">
    <property type="entry name" value="P-loop containing nucleoside triphosphate hydrolases"/>
    <property type="match status" value="1"/>
</dbReference>